<dbReference type="Gene3D" id="1.10.287.130">
    <property type="match status" value="1"/>
</dbReference>
<dbReference type="InterPro" id="IPR013655">
    <property type="entry name" value="PAS_fold_3"/>
</dbReference>
<feature type="domain" description="PAS" evidence="7">
    <location>
        <begin position="152"/>
        <end position="222"/>
    </location>
</feature>
<evidence type="ECO:0000256" key="3">
    <source>
        <dbReference type="ARBA" id="ARBA00022553"/>
    </source>
</evidence>
<dbReference type="InterPro" id="IPR052162">
    <property type="entry name" value="Sensor_kinase/Photoreceptor"/>
</dbReference>
<dbReference type="AlphaFoldDB" id="Q72M60"/>
<dbReference type="KEGG" id="lic:LIC_13331"/>
<comment type="catalytic activity">
    <reaction evidence="1">
        <text>ATP + protein L-histidine = ADP + protein N-phospho-L-histidine.</text>
        <dbReference type="EC" id="2.7.13.3"/>
    </reaction>
</comment>
<dbReference type="InterPro" id="IPR000014">
    <property type="entry name" value="PAS"/>
</dbReference>
<dbReference type="InterPro" id="IPR036890">
    <property type="entry name" value="HATPase_C_sf"/>
</dbReference>
<dbReference type="PROSITE" id="PS50112">
    <property type="entry name" value="PAS"/>
    <property type="match status" value="2"/>
</dbReference>
<dbReference type="HOGENOM" id="CLU_000445_114_71_12"/>
<evidence type="ECO:0000259" key="6">
    <source>
        <dbReference type="PROSITE" id="PS50109"/>
    </source>
</evidence>
<dbReference type="InterPro" id="IPR000700">
    <property type="entry name" value="PAS-assoc_C"/>
</dbReference>
<dbReference type="SMART" id="SM00387">
    <property type="entry name" value="HATPase_c"/>
    <property type="match status" value="1"/>
</dbReference>
<protein>
    <recommendedName>
        <fullName evidence="2">histidine kinase</fullName>
        <ecNumber evidence="2">2.7.13.3</ecNumber>
    </recommendedName>
</protein>
<evidence type="ECO:0000259" key="8">
    <source>
        <dbReference type="PROSITE" id="PS50113"/>
    </source>
</evidence>
<dbReference type="Pfam" id="PF02518">
    <property type="entry name" value="HATPase_c"/>
    <property type="match status" value="1"/>
</dbReference>
<name>Q72M60_LEPIC</name>
<evidence type="ECO:0000259" key="7">
    <source>
        <dbReference type="PROSITE" id="PS50112"/>
    </source>
</evidence>
<dbReference type="SMART" id="SM00086">
    <property type="entry name" value="PAC"/>
    <property type="match status" value="2"/>
</dbReference>
<dbReference type="InterPro" id="IPR003594">
    <property type="entry name" value="HATPase_dom"/>
</dbReference>
<gene>
    <name evidence="9" type="ordered locus">LIC_13331</name>
</gene>
<dbReference type="SUPFAM" id="SSF55785">
    <property type="entry name" value="PYP-like sensor domain (PAS domain)"/>
    <property type="match status" value="2"/>
</dbReference>
<organism evidence="9 10">
    <name type="scientific">Leptospira interrogans serogroup Icterohaemorrhagiae serovar copenhageni (strain Fiocruz L1-130)</name>
    <dbReference type="NCBI Taxonomy" id="267671"/>
    <lineage>
        <taxon>Bacteria</taxon>
        <taxon>Pseudomonadati</taxon>
        <taxon>Spirochaetota</taxon>
        <taxon>Spirochaetia</taxon>
        <taxon>Leptospirales</taxon>
        <taxon>Leptospiraceae</taxon>
        <taxon>Leptospira</taxon>
    </lineage>
</organism>
<evidence type="ECO:0000256" key="5">
    <source>
        <dbReference type="ARBA" id="ARBA00022777"/>
    </source>
</evidence>
<evidence type="ECO:0000313" key="9">
    <source>
        <dbReference type="EMBL" id="AAS71873.1"/>
    </source>
</evidence>
<dbReference type="NCBIfam" id="TIGR00229">
    <property type="entry name" value="sensory_box"/>
    <property type="match status" value="2"/>
</dbReference>
<accession>Q72M60</accession>
<dbReference type="SUPFAM" id="SSF47384">
    <property type="entry name" value="Homodimeric domain of signal transducing histidine kinase"/>
    <property type="match status" value="1"/>
</dbReference>
<dbReference type="InterPro" id="IPR036097">
    <property type="entry name" value="HisK_dim/P_sf"/>
</dbReference>
<reference evidence="9 10" key="1">
    <citation type="journal article" date="2004" name="J. Bacteriol.">
        <title>Comparative genomics of two Leptospira interrogans serovars reveals novel insights into physiology and pathogenesis.</title>
        <authorList>
            <person name="Nascimento A.L."/>
            <person name="Ko A.I."/>
            <person name="Martins E.A."/>
            <person name="Monteiro-Vitorello C.B."/>
            <person name="Ho P.L."/>
            <person name="Haake D.A."/>
            <person name="Verjovski-Almeida S."/>
            <person name="Hartskeerl R.A."/>
            <person name="Marques M.V."/>
            <person name="Oliveira M.C."/>
            <person name="Menck C.F."/>
            <person name="Leite L.C."/>
            <person name="Carrer H."/>
            <person name="Coutinho L.L."/>
            <person name="Degrave W.M."/>
            <person name="Dellagostin O.A."/>
            <person name="El-Dorry H."/>
            <person name="Ferro E.S."/>
            <person name="Ferro M.I."/>
            <person name="Furlan L.R."/>
            <person name="Gamberini M."/>
            <person name="Giglioti E.A."/>
            <person name="Goes-Neto A."/>
            <person name="Goldman G.H."/>
            <person name="Goldman M.H."/>
            <person name="Harakava R."/>
            <person name="Jeronimo S.M."/>
            <person name="Junqueira-De-Azevedo I.L."/>
            <person name="Kimura E.T."/>
            <person name="Kuramae E.E."/>
            <person name="Lemos E.G."/>
            <person name="Lemos M.V."/>
            <person name="Marino C.L."/>
            <person name="Nunes L.R."/>
            <person name="De Oliveira R.C."/>
            <person name="Pereira G.G."/>
            <person name="Reis M.S."/>
            <person name="Schriefer A."/>
            <person name="Siqueira W.J."/>
            <person name="Sommer P."/>
            <person name="Tsai S.M."/>
            <person name="Simpson A.J."/>
            <person name="Ferro J.A."/>
            <person name="Camargo L.E."/>
            <person name="Kitajima J.P."/>
            <person name="Setubal J.C."/>
            <person name="Van Sluys M.A."/>
        </authorList>
    </citation>
    <scope>NUCLEOTIDE SEQUENCE [LARGE SCALE GENOMIC DNA]</scope>
    <source>
        <strain evidence="9 10">Fiocruz L1-130</strain>
    </source>
</reference>
<evidence type="ECO:0000256" key="1">
    <source>
        <dbReference type="ARBA" id="ARBA00000085"/>
    </source>
</evidence>
<dbReference type="PROSITE" id="PS50109">
    <property type="entry name" value="HIS_KIN"/>
    <property type="match status" value="1"/>
</dbReference>
<feature type="domain" description="PAC" evidence="8">
    <location>
        <begin position="226"/>
        <end position="278"/>
    </location>
</feature>
<dbReference type="PRINTS" id="PR00344">
    <property type="entry name" value="BCTRLSENSOR"/>
</dbReference>
<keyword evidence="3" id="KW-0597">Phosphoprotein</keyword>
<dbReference type="InterPro" id="IPR004358">
    <property type="entry name" value="Sig_transdc_His_kin-like_C"/>
</dbReference>
<keyword evidence="5 9" id="KW-0418">Kinase</keyword>
<dbReference type="CDD" id="cd00130">
    <property type="entry name" value="PAS"/>
    <property type="match status" value="2"/>
</dbReference>
<dbReference type="SUPFAM" id="SSF55874">
    <property type="entry name" value="ATPase domain of HSP90 chaperone/DNA topoisomerase II/histidine kinase"/>
    <property type="match status" value="1"/>
</dbReference>
<dbReference type="EC" id="2.7.13.3" evidence="2"/>
<evidence type="ECO:0000256" key="2">
    <source>
        <dbReference type="ARBA" id="ARBA00012438"/>
    </source>
</evidence>
<dbReference type="InterPro" id="IPR005467">
    <property type="entry name" value="His_kinase_dom"/>
</dbReference>
<dbReference type="PANTHER" id="PTHR43304">
    <property type="entry name" value="PHYTOCHROME-LIKE PROTEIN CPH1"/>
    <property type="match status" value="1"/>
</dbReference>
<dbReference type="SMART" id="SM00091">
    <property type="entry name" value="PAS"/>
    <property type="match status" value="2"/>
</dbReference>
<proteinExistence type="predicted"/>
<dbReference type="Proteomes" id="UP000007037">
    <property type="component" value="Chromosome I"/>
</dbReference>
<dbReference type="InterPro" id="IPR035965">
    <property type="entry name" value="PAS-like_dom_sf"/>
</dbReference>
<dbReference type="InterPro" id="IPR001610">
    <property type="entry name" value="PAC"/>
</dbReference>
<dbReference type="Pfam" id="PF08447">
    <property type="entry name" value="PAS_3"/>
    <property type="match status" value="2"/>
</dbReference>
<dbReference type="Gene3D" id="3.30.565.10">
    <property type="entry name" value="Histidine kinase-like ATPase, C-terminal domain"/>
    <property type="match status" value="1"/>
</dbReference>
<evidence type="ECO:0000256" key="4">
    <source>
        <dbReference type="ARBA" id="ARBA00022679"/>
    </source>
</evidence>
<dbReference type="PANTHER" id="PTHR43304:SF1">
    <property type="entry name" value="PAC DOMAIN-CONTAINING PROTEIN"/>
    <property type="match status" value="1"/>
</dbReference>
<dbReference type="PROSITE" id="PS50113">
    <property type="entry name" value="PAC"/>
    <property type="match status" value="2"/>
</dbReference>
<feature type="domain" description="PAC" evidence="8">
    <location>
        <begin position="90"/>
        <end position="142"/>
    </location>
</feature>
<evidence type="ECO:0000313" key="10">
    <source>
        <dbReference type="Proteomes" id="UP000007037"/>
    </source>
</evidence>
<keyword evidence="4" id="KW-0808">Transferase</keyword>
<dbReference type="EMBL" id="AE016823">
    <property type="protein sequence ID" value="AAS71873.1"/>
    <property type="molecule type" value="Genomic_DNA"/>
</dbReference>
<dbReference type="Gene3D" id="3.30.450.20">
    <property type="entry name" value="PAS domain"/>
    <property type="match status" value="2"/>
</dbReference>
<dbReference type="GO" id="GO:0000155">
    <property type="term" value="F:phosphorelay sensor kinase activity"/>
    <property type="evidence" value="ECO:0007669"/>
    <property type="project" value="InterPro"/>
</dbReference>
<feature type="domain" description="PAS" evidence="7">
    <location>
        <begin position="16"/>
        <end position="87"/>
    </location>
</feature>
<feature type="domain" description="Histidine kinase" evidence="6">
    <location>
        <begin position="303"/>
        <end position="515"/>
    </location>
</feature>
<sequence length="519" mass="60333">MRKSTVHKLSEFKIQSADFYKFLIERSPELICFHDPNGIFLYVSPSVTSMLGYQPEELIGKNPYDYFNPLDRERIFTNSHKPILEGRERERVEYQFLRKDGKYVWLQTITQPIFDDQGNVIALLATTREYLEQNTILDTTNSKQVLDEIRLSEEKFFNAFYYSGIGMALVSLEGKWLEVNSSLLDIIGYSRDEILKLTFQDITHPDDLTADLNLLQETLENKRDSYRMEKRYFHKNGSIIWVLLMVSIVRDSQKNPLFFISQIQDITDRKNMLSALIEKNETLQVLSNHLAERNSQLEEFNQIVSHNLRSPIGNIFTLTTMLCEKYGTDKDQLFQSLETSVEDLMTTLNDIVEVIKIRKNRNVDKQTILFKDAFNKVQNLLSAQIQEMNVDIRTDFNASPEIFYSKVYLESILLNLLSNALKYSDPNKKPEISFVSFIEDKKIFLAVRDNGLGIDLKKYGHQIFKMNKTFHREKEGQGIGLFMTKNQIESLGGEITVESSPGKGTSFLINFNKYNDFEQ</sequence>